<feature type="region of interest" description="Disordered" evidence="2">
    <location>
        <begin position="662"/>
        <end position="689"/>
    </location>
</feature>
<feature type="region of interest" description="Disordered" evidence="2">
    <location>
        <begin position="1152"/>
        <end position="1188"/>
    </location>
</feature>
<dbReference type="SMART" id="SM01017">
    <property type="entry name" value="Arrestin_C"/>
    <property type="match status" value="2"/>
</dbReference>
<feature type="compositionally biased region" description="Polar residues" evidence="2">
    <location>
        <begin position="1152"/>
        <end position="1164"/>
    </location>
</feature>
<evidence type="ECO:0000313" key="5">
    <source>
        <dbReference type="Proteomes" id="UP000439903"/>
    </source>
</evidence>
<dbReference type="AlphaFoldDB" id="A0A8H3XGM0"/>
<feature type="region of interest" description="Disordered" evidence="2">
    <location>
        <begin position="466"/>
        <end position="485"/>
    </location>
</feature>
<dbReference type="InterPro" id="IPR014752">
    <property type="entry name" value="Arrestin-like_C"/>
</dbReference>
<dbReference type="InterPro" id="IPR014756">
    <property type="entry name" value="Ig_E-set"/>
</dbReference>
<organism evidence="4 5">
    <name type="scientific">Gigaspora margarita</name>
    <dbReference type="NCBI Taxonomy" id="4874"/>
    <lineage>
        <taxon>Eukaryota</taxon>
        <taxon>Fungi</taxon>
        <taxon>Fungi incertae sedis</taxon>
        <taxon>Mucoromycota</taxon>
        <taxon>Glomeromycotina</taxon>
        <taxon>Glomeromycetes</taxon>
        <taxon>Diversisporales</taxon>
        <taxon>Gigasporaceae</taxon>
        <taxon>Gigaspora</taxon>
    </lineage>
</organism>
<feature type="compositionally biased region" description="Polar residues" evidence="2">
    <location>
        <begin position="556"/>
        <end position="595"/>
    </location>
</feature>
<name>A0A8H3XGM0_GIGMA</name>
<dbReference type="InterPro" id="IPR000698">
    <property type="entry name" value="Arrestin"/>
</dbReference>
<sequence>MSSPSSVISLPIQNDYTIGSSSIVNGNQSMLTAATANTILPPDQANINFKPATTAIAKVNKLKLQVSLDSTIYTAGGILTGRIVLASTTSRSLKLGEISCELTAYEELTTRDYTASQSFLSSRLVFQSTNLPPSNAVYGPKDNGFWTAKKGKTTFPFAFKIPIDAPSSVKYGNNASLKYTVTGVIQFINVSKDNKEDTLFKSKEAFVVEAWDSYNPIYKTPVDAVNMKQLWMGGSGAVMIESSLVETLFQSGGNVSVKVRVKNDTKRRVQGLKVAILQRLFILANKVKKEIDEVKIVGETVAEEWFKDKDFCFDSGEDRTTTVHIHVPKNVRTIRNTALFEVQCYVVVSLYLGPFTKDLTVHLPVNIAHSASIQPVPIADADLNVFPNHYNMMDENTDFFIEDIRKDDSDVLGKVSSPMNIPSKDGRVLPWSDNEDDKANSPSKNSVISYILGSASPKGLGSLAQSLLGKPKQMPPPSPSKFIAKSEPLAPASPYVYIPAIERVRYLSFTTQEQGAIQKRPFDESKSLINGYGYHDGSPEHSPPENEPSSKSSPSKTTQKCQTWLEDQQNDGSPDSTSIALTEGEQVTAQGSPSPWSHIKRAQEMASSSSPTTIPFDQQGMPPITIPKKDTMLPEDAFQRNNSTVSSPNGPSGLTLLMRSRPSPFVQDDSSSISQPYNQSPKIRPLPVPTSIENIEDDYVDVQYEEPMLKSDFLQVPGREQNGLRTPPPVAIGANAGSNLSALFKWGTSFMGYNANESSNGDSHVSNENVPVGQTVNISNTETYIEDVAINARPRRPLPAIPNSAVKTNEISDMQNDKNFYDTQIQNNSQIVSTEAEVVPVTRPRRSLPPIPPKPDISSQTKVAKDLDSKLETSNMSTDGDISLNQTNQNNQTNQTNQITTVSTTIEHKVTIPQAKVESKDVTSKPESPPKPPKPITKASIFAALGQKPLGVSTSSTPVSPPKNTPIVPEKKPAMIISSPKQNGFNVPRKPVNRNNPIVVEQNVKSENVVKEEVNMETQNISENVVKGDVNLKTQNISESVLKGDINFETKNITKPIVIDNTPLITAARKVSDNDTPLVTIPKPINNNSTPIIPDVPTKYVDDMPLITAAKGAIDDNIPSIPLLITKPLPEIVPQVEHKEYKTIPIQKPYVSNNDFSNEVQKSTNNFNNNNNYNNEKLSSSPPPKDYSKITSEPTTYINTTIAKPIVVADILNDNKLANKFLRKKRGMRNGKGGEEDEGGLTAKIIEPPKQSVSPRIQEFISKYNQATSGK</sequence>
<protein>
    <submittedName>
        <fullName evidence="4">Arrestin</fullName>
    </submittedName>
</protein>
<proteinExistence type="inferred from homology"/>
<dbReference type="Pfam" id="PF00339">
    <property type="entry name" value="Arrestin_N"/>
    <property type="match status" value="1"/>
</dbReference>
<comment type="caution">
    <text evidence="4">The sequence shown here is derived from an EMBL/GenBank/DDBJ whole genome shotgun (WGS) entry which is preliminary data.</text>
</comment>
<dbReference type="GO" id="GO:0007165">
    <property type="term" value="P:signal transduction"/>
    <property type="evidence" value="ECO:0007669"/>
    <property type="project" value="InterPro"/>
</dbReference>
<dbReference type="PANTHER" id="PTHR11792">
    <property type="entry name" value="ARRESTIN"/>
    <property type="match status" value="1"/>
</dbReference>
<reference evidence="4 5" key="1">
    <citation type="journal article" date="2019" name="Environ. Microbiol.">
        <title>At the nexus of three kingdoms: the genome of the mycorrhizal fungus Gigaspora margarita provides insights into plant, endobacterial and fungal interactions.</title>
        <authorList>
            <person name="Venice F."/>
            <person name="Ghignone S."/>
            <person name="Salvioli di Fossalunga A."/>
            <person name="Amselem J."/>
            <person name="Novero M."/>
            <person name="Xianan X."/>
            <person name="Sedzielewska Toro K."/>
            <person name="Morin E."/>
            <person name="Lipzen A."/>
            <person name="Grigoriev I.V."/>
            <person name="Henrissat B."/>
            <person name="Martin F.M."/>
            <person name="Bonfante P."/>
        </authorList>
    </citation>
    <scope>NUCLEOTIDE SEQUENCE [LARGE SCALE GENOMIC DNA]</scope>
    <source>
        <strain evidence="4 5">BEG34</strain>
    </source>
</reference>
<evidence type="ECO:0000313" key="4">
    <source>
        <dbReference type="EMBL" id="KAF0464085.1"/>
    </source>
</evidence>
<evidence type="ECO:0000256" key="2">
    <source>
        <dbReference type="SAM" id="MobiDB-lite"/>
    </source>
</evidence>
<feature type="region of interest" description="Disordered" evidence="2">
    <location>
        <begin position="514"/>
        <end position="629"/>
    </location>
</feature>
<feature type="compositionally biased region" description="Polar residues" evidence="2">
    <location>
        <begin position="668"/>
        <end position="681"/>
    </location>
</feature>
<feature type="region of interest" description="Disordered" evidence="2">
    <location>
        <begin position="841"/>
        <end position="937"/>
    </location>
</feature>
<dbReference type="Pfam" id="PF02752">
    <property type="entry name" value="Arrestin_C"/>
    <property type="match status" value="1"/>
</dbReference>
<evidence type="ECO:0000259" key="3">
    <source>
        <dbReference type="SMART" id="SM01017"/>
    </source>
</evidence>
<feature type="region of interest" description="Disordered" evidence="2">
    <location>
        <begin position="423"/>
        <end position="443"/>
    </location>
</feature>
<dbReference type="EMBL" id="WTPW01000996">
    <property type="protein sequence ID" value="KAF0464085.1"/>
    <property type="molecule type" value="Genomic_DNA"/>
</dbReference>
<accession>A0A8H3XGM0</accession>
<dbReference type="GO" id="GO:0005737">
    <property type="term" value="C:cytoplasm"/>
    <property type="evidence" value="ECO:0007669"/>
    <property type="project" value="TreeGrafter"/>
</dbReference>
<feature type="domain" description="Arrestin C-terminal-like" evidence="3">
    <location>
        <begin position="58"/>
        <end position="229"/>
    </location>
</feature>
<feature type="compositionally biased region" description="Polar residues" evidence="2">
    <location>
        <begin position="605"/>
        <end position="616"/>
    </location>
</feature>
<dbReference type="InterPro" id="IPR011022">
    <property type="entry name" value="Arrestin_C-like"/>
</dbReference>
<comment type="similarity">
    <text evidence="1">Belongs to the arrestin family.</text>
</comment>
<feature type="compositionally biased region" description="Low complexity" evidence="2">
    <location>
        <begin position="1165"/>
        <end position="1175"/>
    </location>
</feature>
<dbReference type="SUPFAM" id="SSF81296">
    <property type="entry name" value="E set domains"/>
    <property type="match status" value="1"/>
</dbReference>
<dbReference type="Gene3D" id="2.60.40.640">
    <property type="match status" value="2"/>
</dbReference>
<feature type="compositionally biased region" description="Low complexity" evidence="2">
    <location>
        <begin position="885"/>
        <end position="901"/>
    </location>
</feature>
<feature type="domain" description="Arrestin C-terminal-like" evidence="3">
    <location>
        <begin position="234"/>
        <end position="372"/>
    </location>
</feature>
<dbReference type="GO" id="GO:0002031">
    <property type="term" value="P:G protein-coupled receptor internalization"/>
    <property type="evidence" value="ECO:0007669"/>
    <property type="project" value="TreeGrafter"/>
</dbReference>
<gene>
    <name evidence="4" type="ORF">F8M41_026564</name>
</gene>
<dbReference type="OrthoDB" id="298939at2759"/>
<dbReference type="Proteomes" id="UP000439903">
    <property type="component" value="Unassembled WGS sequence"/>
</dbReference>
<feature type="compositionally biased region" description="Polar residues" evidence="2">
    <location>
        <begin position="872"/>
        <end position="884"/>
    </location>
</feature>
<dbReference type="GO" id="GO:0001664">
    <property type="term" value="F:G protein-coupled receptor binding"/>
    <property type="evidence" value="ECO:0007669"/>
    <property type="project" value="TreeGrafter"/>
</dbReference>
<evidence type="ECO:0000256" key="1">
    <source>
        <dbReference type="ARBA" id="ARBA00005298"/>
    </source>
</evidence>
<keyword evidence="5" id="KW-1185">Reference proteome</keyword>
<dbReference type="InterPro" id="IPR011021">
    <property type="entry name" value="Arrestin-like_N"/>
</dbReference>
<feature type="region of interest" description="Disordered" evidence="2">
    <location>
        <begin position="1228"/>
        <end position="1256"/>
    </location>
</feature>
<dbReference type="PANTHER" id="PTHR11792:SF17">
    <property type="entry name" value="KURTZ ARRESTIN"/>
    <property type="match status" value="1"/>
</dbReference>